<comment type="caution">
    <text evidence="7">The sequence shown here is derived from an EMBL/GenBank/DDBJ whole genome shotgun (WGS) entry which is preliminary data.</text>
</comment>
<dbReference type="Pfam" id="PF00072">
    <property type="entry name" value="Response_reg"/>
    <property type="match status" value="2"/>
</dbReference>
<dbReference type="Gene3D" id="3.30.565.10">
    <property type="entry name" value="Histidine kinase-like ATPase, C-terminal domain"/>
    <property type="match status" value="1"/>
</dbReference>
<dbReference type="Gene3D" id="3.40.50.2300">
    <property type="match status" value="2"/>
</dbReference>
<dbReference type="InterPro" id="IPR003661">
    <property type="entry name" value="HisK_dim/P_dom"/>
</dbReference>
<evidence type="ECO:0000256" key="1">
    <source>
        <dbReference type="ARBA" id="ARBA00000085"/>
    </source>
</evidence>
<evidence type="ECO:0000256" key="2">
    <source>
        <dbReference type="ARBA" id="ARBA00012438"/>
    </source>
</evidence>
<sequence>MPFNTTKEEKPAKRPRIMVVDDERITRRALELILGSEFDVKMLESGNKAVDHIRQDMDFDVVSLDLNMPGLSGIETLKVIKQHSPTTEVLLVTAFQDIESAKQALKLGAYDYIEKPINKDAYRQSIRQGVRRRQKALASEKAQQQLKIVKAQLVHSEKLSAIGELLAGVVHEINNPLAGILGYSELLLFREQSPEKTHKYIKNIQHSAVLCQKIVQKLLAFSRKQKPKKEYVQVKDIVESTLDLLQHEITKNAVQVVNQFADNVPCTIADSYQLQQVFLNIINNAVQAMKEQTRLGTLTLKSEFDDKSIRISIYDNGPGIPGENLQKIFEPFFTTKPEGQGTGLGLSICYEIIQEHGGNIYVSSELGSGTHFFVELPIAEPDKPLSTVASPDKAEQMPGSKKILVIDEKETGYDLLENMISALEHHADVAHDAFSAKLKLKSENYDVIISNMNMPELSGQQLYEHLNQVKPELLSKILFITSGVISEEVRRFIEQSGIPCISKPFGLNEIQEAVQNIEKFVTVQPLSHKGTKKEYGL</sequence>
<dbReference type="InterPro" id="IPR003594">
    <property type="entry name" value="HATPase_dom"/>
</dbReference>
<dbReference type="InterPro" id="IPR036097">
    <property type="entry name" value="HisK_dim/P_sf"/>
</dbReference>
<dbReference type="GO" id="GO:0000155">
    <property type="term" value="F:phosphorelay sensor kinase activity"/>
    <property type="evidence" value="ECO:0007669"/>
    <property type="project" value="InterPro"/>
</dbReference>
<dbReference type="EC" id="2.7.13.3" evidence="2"/>
<feature type="domain" description="Response regulatory" evidence="6">
    <location>
        <begin position="16"/>
        <end position="130"/>
    </location>
</feature>
<dbReference type="PRINTS" id="PR00344">
    <property type="entry name" value="BCTRLSENSOR"/>
</dbReference>
<protein>
    <recommendedName>
        <fullName evidence="2">histidine kinase</fullName>
        <ecNumber evidence="2">2.7.13.3</ecNumber>
    </recommendedName>
</protein>
<reference evidence="7 8" key="1">
    <citation type="submission" date="2020-08" db="EMBL/GenBank/DDBJ databases">
        <title>Bridging the membrane lipid divide: bacteria of the FCB group superphylum have the potential to synthesize archaeal ether lipids.</title>
        <authorList>
            <person name="Villanueva L."/>
            <person name="Von Meijenfeldt F.A.B."/>
            <person name="Westbye A.B."/>
            <person name="Yadav S."/>
            <person name="Hopmans E.C."/>
            <person name="Dutilh B.E."/>
            <person name="Sinninghe Damste J.S."/>
        </authorList>
    </citation>
    <scope>NUCLEOTIDE SEQUENCE [LARGE SCALE GENOMIC DNA]</scope>
    <source>
        <strain evidence="7">NIOZ-UU17</strain>
    </source>
</reference>
<dbReference type="SMART" id="SM00388">
    <property type="entry name" value="HisKA"/>
    <property type="match status" value="1"/>
</dbReference>
<evidence type="ECO:0000256" key="4">
    <source>
        <dbReference type="PROSITE-ProRule" id="PRU00169"/>
    </source>
</evidence>
<proteinExistence type="predicted"/>
<dbReference type="EMBL" id="JACNIG010000284">
    <property type="protein sequence ID" value="MBC8433230.1"/>
    <property type="molecule type" value="Genomic_DNA"/>
</dbReference>
<comment type="caution">
    <text evidence="4">Lacks conserved residue(s) required for the propagation of feature annotation.</text>
</comment>
<dbReference type="CDD" id="cd00156">
    <property type="entry name" value="REC"/>
    <property type="match status" value="2"/>
</dbReference>
<evidence type="ECO:0000313" key="8">
    <source>
        <dbReference type="Proteomes" id="UP000605201"/>
    </source>
</evidence>
<dbReference type="PROSITE" id="PS50110">
    <property type="entry name" value="RESPONSE_REGULATORY"/>
    <property type="match status" value="2"/>
</dbReference>
<dbReference type="InterPro" id="IPR036890">
    <property type="entry name" value="HATPase_C_sf"/>
</dbReference>
<dbReference type="Gene3D" id="1.10.287.130">
    <property type="match status" value="1"/>
</dbReference>
<evidence type="ECO:0000256" key="3">
    <source>
        <dbReference type="ARBA" id="ARBA00022553"/>
    </source>
</evidence>
<name>A0A8J6P6L5_9BACT</name>
<gene>
    <name evidence="7" type="ORF">H8D96_15075</name>
</gene>
<dbReference type="PANTHER" id="PTHR43547">
    <property type="entry name" value="TWO-COMPONENT HISTIDINE KINASE"/>
    <property type="match status" value="1"/>
</dbReference>
<comment type="catalytic activity">
    <reaction evidence="1">
        <text>ATP + protein L-histidine = ADP + protein N-phospho-L-histidine.</text>
        <dbReference type="EC" id="2.7.13.3"/>
    </reaction>
</comment>
<evidence type="ECO:0000259" key="6">
    <source>
        <dbReference type="PROSITE" id="PS50110"/>
    </source>
</evidence>
<feature type="modified residue" description="4-aspartylphosphate" evidence="4">
    <location>
        <position position="65"/>
    </location>
</feature>
<dbReference type="PANTHER" id="PTHR43547:SF2">
    <property type="entry name" value="HYBRID SIGNAL TRANSDUCTION HISTIDINE KINASE C"/>
    <property type="match status" value="1"/>
</dbReference>
<evidence type="ECO:0000259" key="5">
    <source>
        <dbReference type="PROSITE" id="PS50109"/>
    </source>
</evidence>
<feature type="domain" description="Response regulatory" evidence="6">
    <location>
        <begin position="402"/>
        <end position="518"/>
    </location>
</feature>
<dbReference type="SUPFAM" id="SSF55874">
    <property type="entry name" value="ATPase domain of HSP90 chaperone/DNA topoisomerase II/histidine kinase"/>
    <property type="match status" value="1"/>
</dbReference>
<dbReference type="SUPFAM" id="SSF47384">
    <property type="entry name" value="Homodimeric domain of signal transducing histidine kinase"/>
    <property type="match status" value="1"/>
</dbReference>
<accession>A0A8J6P6L5</accession>
<dbReference type="SUPFAM" id="SSF52172">
    <property type="entry name" value="CheY-like"/>
    <property type="match status" value="2"/>
</dbReference>
<organism evidence="7 8">
    <name type="scientific">Candidatus Desulfatibia vada</name>
    <dbReference type="NCBI Taxonomy" id="2841696"/>
    <lineage>
        <taxon>Bacteria</taxon>
        <taxon>Pseudomonadati</taxon>
        <taxon>Thermodesulfobacteriota</taxon>
        <taxon>Desulfobacteria</taxon>
        <taxon>Desulfobacterales</taxon>
        <taxon>Desulfobacterales incertae sedis</taxon>
        <taxon>Candidatus Desulfatibia</taxon>
    </lineage>
</organism>
<evidence type="ECO:0000313" key="7">
    <source>
        <dbReference type="EMBL" id="MBC8433230.1"/>
    </source>
</evidence>
<dbReference type="AlphaFoldDB" id="A0A8J6P6L5"/>
<dbReference type="SMART" id="SM00448">
    <property type="entry name" value="REC"/>
    <property type="match status" value="2"/>
</dbReference>
<feature type="domain" description="Histidine kinase" evidence="5">
    <location>
        <begin position="168"/>
        <end position="380"/>
    </location>
</feature>
<dbReference type="SMART" id="SM00387">
    <property type="entry name" value="HATPase_c"/>
    <property type="match status" value="1"/>
</dbReference>
<dbReference type="PROSITE" id="PS50109">
    <property type="entry name" value="HIS_KIN"/>
    <property type="match status" value="1"/>
</dbReference>
<keyword evidence="3 4" id="KW-0597">Phosphoprotein</keyword>
<dbReference type="Pfam" id="PF00512">
    <property type="entry name" value="HisKA"/>
    <property type="match status" value="1"/>
</dbReference>
<dbReference type="CDD" id="cd00082">
    <property type="entry name" value="HisKA"/>
    <property type="match status" value="1"/>
</dbReference>
<dbReference type="Pfam" id="PF02518">
    <property type="entry name" value="HATPase_c"/>
    <property type="match status" value="1"/>
</dbReference>
<dbReference type="InterPro" id="IPR005467">
    <property type="entry name" value="His_kinase_dom"/>
</dbReference>
<dbReference type="InterPro" id="IPR001789">
    <property type="entry name" value="Sig_transdc_resp-reg_receiver"/>
</dbReference>
<dbReference type="Proteomes" id="UP000605201">
    <property type="component" value="Unassembled WGS sequence"/>
</dbReference>
<dbReference type="InterPro" id="IPR011006">
    <property type="entry name" value="CheY-like_superfamily"/>
</dbReference>
<dbReference type="InterPro" id="IPR004358">
    <property type="entry name" value="Sig_transdc_His_kin-like_C"/>
</dbReference>